<protein>
    <submittedName>
        <fullName evidence="1">Uncharacterized protein</fullName>
    </submittedName>
</protein>
<dbReference type="RefSeq" id="WP_173235503.1">
    <property type="nucleotide sequence ID" value="NZ_AP022839.1"/>
</dbReference>
<evidence type="ECO:0000313" key="2">
    <source>
        <dbReference type="Proteomes" id="UP000502894"/>
    </source>
</evidence>
<organism evidence="1 2">
    <name type="scientific">Legionella antarctica</name>
    <dbReference type="NCBI Taxonomy" id="2708020"/>
    <lineage>
        <taxon>Bacteria</taxon>
        <taxon>Pseudomonadati</taxon>
        <taxon>Pseudomonadota</taxon>
        <taxon>Gammaproteobacteria</taxon>
        <taxon>Legionellales</taxon>
        <taxon>Legionellaceae</taxon>
        <taxon>Legionella</taxon>
    </lineage>
</organism>
<reference evidence="1" key="1">
    <citation type="journal article" date="2020" name="Microbiol. Resour. Announc.">
        <title>Complete Genome Sequence of Novel Psychrotolerant Legionella Strain TUM19329, Isolated from Antarctic Lake Sediment.</title>
        <authorList>
            <person name="Shimada S."/>
            <person name="Nakai R."/>
            <person name="Aoki K."/>
            <person name="Shimoeda N."/>
            <person name="Ohno G."/>
            <person name="Miyazaki Y."/>
            <person name="Kudoh S."/>
            <person name="Imura S."/>
            <person name="Watanabe K."/>
            <person name="Ishii Y."/>
            <person name="Tateda K."/>
        </authorList>
    </citation>
    <scope>NUCLEOTIDE SEQUENCE [LARGE SCALE GENOMIC DNA]</scope>
    <source>
        <strain evidence="1">TUM19329</strain>
    </source>
</reference>
<evidence type="ECO:0000313" key="1">
    <source>
        <dbReference type="EMBL" id="BCA93705.1"/>
    </source>
</evidence>
<sequence>MESLENEHSVKLVIMDEHWLMFEPLSEMEGFKELQKQAQEFGSTIKQAINNRLEIDKQSNTKSY</sequence>
<dbReference type="Proteomes" id="UP000502894">
    <property type="component" value="Chromosome"/>
</dbReference>
<keyword evidence="2" id="KW-1185">Reference proteome</keyword>
<dbReference type="AlphaFoldDB" id="A0A6F8SZ74"/>
<dbReference type="KEGG" id="lant:TUM19329_00660"/>
<accession>A0A6F8SZ74</accession>
<gene>
    <name evidence="1" type="ORF">TUM19329_00660</name>
</gene>
<proteinExistence type="predicted"/>
<name>A0A6F8SZ74_9GAMM</name>
<dbReference type="EMBL" id="AP022839">
    <property type="protein sequence ID" value="BCA93705.1"/>
    <property type="molecule type" value="Genomic_DNA"/>
</dbReference>